<keyword evidence="3 5" id="KW-1133">Transmembrane helix</keyword>
<feature type="transmembrane region" description="Helical" evidence="5">
    <location>
        <begin position="37"/>
        <end position="58"/>
    </location>
</feature>
<evidence type="ECO:0000256" key="3">
    <source>
        <dbReference type="ARBA" id="ARBA00022989"/>
    </source>
</evidence>
<keyword evidence="2 5" id="KW-0812">Transmembrane</keyword>
<dbReference type="PANTHER" id="PTHR23291:SF47">
    <property type="entry name" value="TRANSMEMBRANE BAX INHIBITOR MOTIF CONTAINING 7"/>
    <property type="match status" value="1"/>
</dbReference>
<dbReference type="EMBL" id="CDMZ01002084">
    <property type="protein sequence ID" value="CEM40683.1"/>
    <property type="molecule type" value="Genomic_DNA"/>
</dbReference>
<evidence type="ECO:0000256" key="4">
    <source>
        <dbReference type="ARBA" id="ARBA00023136"/>
    </source>
</evidence>
<dbReference type="VEuPathDB" id="CryptoDB:Cvel_25469"/>
<feature type="transmembrane region" description="Helical" evidence="5">
    <location>
        <begin position="70"/>
        <end position="93"/>
    </location>
</feature>
<dbReference type="InterPro" id="IPR006214">
    <property type="entry name" value="Bax_inhibitor_1-related"/>
</dbReference>
<reference evidence="6" key="1">
    <citation type="submission" date="2014-11" db="EMBL/GenBank/DDBJ databases">
        <authorList>
            <person name="Otto D Thomas"/>
            <person name="Naeem Raeece"/>
        </authorList>
    </citation>
    <scope>NUCLEOTIDE SEQUENCE</scope>
</reference>
<dbReference type="PANTHER" id="PTHR23291">
    <property type="entry name" value="BAX INHIBITOR-RELATED"/>
    <property type="match status" value="1"/>
</dbReference>
<dbReference type="GO" id="GO:0016020">
    <property type="term" value="C:membrane"/>
    <property type="evidence" value="ECO:0007669"/>
    <property type="project" value="UniProtKB-SubCell"/>
</dbReference>
<dbReference type="AlphaFoldDB" id="A0A0G4HA94"/>
<keyword evidence="4 5" id="KW-0472">Membrane</keyword>
<gene>
    <name evidence="6" type="ORF">Cvel_25469</name>
</gene>
<evidence type="ECO:0000256" key="2">
    <source>
        <dbReference type="ARBA" id="ARBA00022692"/>
    </source>
</evidence>
<evidence type="ECO:0000313" key="6">
    <source>
        <dbReference type="EMBL" id="CEM40683.1"/>
    </source>
</evidence>
<organism evidence="6">
    <name type="scientific">Chromera velia CCMP2878</name>
    <dbReference type="NCBI Taxonomy" id="1169474"/>
    <lineage>
        <taxon>Eukaryota</taxon>
        <taxon>Sar</taxon>
        <taxon>Alveolata</taxon>
        <taxon>Colpodellida</taxon>
        <taxon>Chromeraceae</taxon>
        <taxon>Chromera</taxon>
    </lineage>
</organism>
<sequence>MQQQQYYDAEAASYHEDNMLMDDKVEEQIRRGFIQKIYGILSIQLLITVGIAGPLVVFDAPMQFIEANPWLVYLTMAVYFTTFIILACCSGVARSFPA</sequence>
<name>A0A0G4HA94_9ALVE</name>
<accession>A0A0G4HA94</accession>
<proteinExistence type="inferred from homology"/>
<evidence type="ECO:0000256" key="1">
    <source>
        <dbReference type="ARBA" id="ARBA00004141"/>
    </source>
</evidence>
<evidence type="ECO:0000256" key="5">
    <source>
        <dbReference type="RuleBase" id="RU004379"/>
    </source>
</evidence>
<protein>
    <submittedName>
        <fullName evidence="6">Uncharacterized protein</fullName>
    </submittedName>
</protein>
<comment type="caution">
    <text evidence="5">Lacks conserved residue(s) required for the propagation of feature annotation.</text>
</comment>
<comment type="similarity">
    <text evidence="5">Belongs to the BI1 family.</text>
</comment>
<comment type="subcellular location">
    <subcellularLocation>
        <location evidence="1">Membrane</location>
        <topology evidence="1">Multi-pass membrane protein</topology>
    </subcellularLocation>
</comment>